<dbReference type="Pfam" id="PF13181">
    <property type="entry name" value="TPR_8"/>
    <property type="match status" value="1"/>
</dbReference>
<evidence type="ECO:0000256" key="1">
    <source>
        <dbReference type="PROSITE-ProRule" id="PRU00339"/>
    </source>
</evidence>
<keyword evidence="2" id="KW-0732">Signal</keyword>
<dbReference type="SUPFAM" id="SSF48452">
    <property type="entry name" value="TPR-like"/>
    <property type="match status" value="3"/>
</dbReference>
<reference evidence="3" key="1">
    <citation type="submission" date="2020-10" db="EMBL/GenBank/DDBJ databases">
        <authorList>
            <person name="Gilroy R."/>
        </authorList>
    </citation>
    <scope>NUCLEOTIDE SEQUENCE</scope>
    <source>
        <strain evidence="3">6276</strain>
    </source>
</reference>
<feature type="repeat" description="TPR" evidence="1">
    <location>
        <begin position="288"/>
        <end position="321"/>
    </location>
</feature>
<gene>
    <name evidence="3" type="ORF">IAC10_10250</name>
</gene>
<dbReference type="PANTHER" id="PTHR12558">
    <property type="entry name" value="CELL DIVISION CYCLE 16,23,27"/>
    <property type="match status" value="1"/>
</dbReference>
<keyword evidence="1" id="KW-0802">TPR repeat</keyword>
<dbReference type="SMART" id="SM00028">
    <property type="entry name" value="TPR"/>
    <property type="match status" value="8"/>
</dbReference>
<organism evidence="3 4">
    <name type="scientific">Candidatus Scatousia excrementigallinarum</name>
    <dbReference type="NCBI Taxonomy" id="2840935"/>
    <lineage>
        <taxon>Bacteria</taxon>
        <taxon>Candidatus Scatousia</taxon>
    </lineage>
</organism>
<feature type="signal peptide" evidence="2">
    <location>
        <begin position="1"/>
        <end position="24"/>
    </location>
</feature>
<dbReference type="Pfam" id="PF12895">
    <property type="entry name" value="ANAPC3"/>
    <property type="match status" value="1"/>
</dbReference>
<feature type="chain" id="PRO_5038800143" evidence="2">
    <location>
        <begin position="25"/>
        <end position="604"/>
    </location>
</feature>
<evidence type="ECO:0000313" key="3">
    <source>
        <dbReference type="EMBL" id="HIS36990.1"/>
    </source>
</evidence>
<proteinExistence type="predicted"/>
<feature type="repeat" description="TPR" evidence="1">
    <location>
        <begin position="152"/>
        <end position="185"/>
    </location>
</feature>
<dbReference type="Gene3D" id="1.25.40.10">
    <property type="entry name" value="Tetratricopeptide repeat domain"/>
    <property type="match status" value="3"/>
</dbReference>
<reference evidence="3" key="2">
    <citation type="journal article" date="2021" name="PeerJ">
        <title>Extensive microbial diversity within the chicken gut microbiome revealed by metagenomics and culture.</title>
        <authorList>
            <person name="Gilroy R."/>
            <person name="Ravi A."/>
            <person name="Getino M."/>
            <person name="Pursley I."/>
            <person name="Horton D.L."/>
            <person name="Alikhan N.F."/>
            <person name="Baker D."/>
            <person name="Gharbi K."/>
            <person name="Hall N."/>
            <person name="Watson M."/>
            <person name="Adriaenssens E.M."/>
            <person name="Foster-Nyarko E."/>
            <person name="Jarju S."/>
            <person name="Secka A."/>
            <person name="Antonio M."/>
            <person name="Oren A."/>
            <person name="Chaudhuri R.R."/>
            <person name="La Ragione R."/>
            <person name="Hildebrand F."/>
            <person name="Pallen M.J."/>
        </authorList>
    </citation>
    <scope>NUCLEOTIDE SEQUENCE</scope>
    <source>
        <strain evidence="3">6276</strain>
    </source>
</reference>
<dbReference type="PROSITE" id="PS50293">
    <property type="entry name" value="TPR_REGION"/>
    <property type="match status" value="1"/>
</dbReference>
<dbReference type="Proteomes" id="UP000823928">
    <property type="component" value="Unassembled WGS sequence"/>
</dbReference>
<comment type="caution">
    <text evidence="3">The sequence shown here is derived from an EMBL/GenBank/DDBJ whole genome shotgun (WGS) entry which is preliminary data.</text>
</comment>
<feature type="repeat" description="TPR" evidence="1">
    <location>
        <begin position="220"/>
        <end position="253"/>
    </location>
</feature>
<dbReference type="Pfam" id="PF13432">
    <property type="entry name" value="TPR_16"/>
    <property type="match status" value="1"/>
</dbReference>
<dbReference type="InterPro" id="IPR011990">
    <property type="entry name" value="TPR-like_helical_dom_sf"/>
</dbReference>
<name>A0A9D1F0H6_9BACT</name>
<feature type="repeat" description="TPR" evidence="1">
    <location>
        <begin position="186"/>
        <end position="219"/>
    </location>
</feature>
<dbReference type="InterPro" id="IPR019734">
    <property type="entry name" value="TPR_rpt"/>
</dbReference>
<evidence type="ECO:0000313" key="4">
    <source>
        <dbReference type="Proteomes" id="UP000823928"/>
    </source>
</evidence>
<accession>A0A9D1F0H6</accession>
<protein>
    <submittedName>
        <fullName evidence="3">Tetratricopeptide repeat protein</fullName>
    </submittedName>
</protein>
<dbReference type="PANTHER" id="PTHR12558:SF13">
    <property type="entry name" value="CELL DIVISION CYCLE PROTEIN 27 HOMOLOG"/>
    <property type="match status" value="1"/>
</dbReference>
<dbReference type="AlphaFoldDB" id="A0A9D1F0H6"/>
<feature type="repeat" description="TPR" evidence="1">
    <location>
        <begin position="254"/>
        <end position="287"/>
    </location>
</feature>
<sequence length="604" mass="68486">MNYKKLVTASLIFANILCVSDVFAQELQAKVAIGSNLSKKHAEIDKMIEYNKYSEADAALREVLNSSPNDVDAKALRIIWMAKQHKLAPAQEELDKMLKQHPNNAALHYAQGLVYLKRRTSSDVTYIRDSKNLLDEAIKEFVKAVNLDSNYYQAYNAMGVATLQLGNSSDAKELFETALKINPQFATAYDNLGNIALINGDLTAAEENFMKSLRYNSHNPTTMYHLGQVAVRQKDYNKALTWLNHSLHINPNSAPALTLQGECYLVQGNQAAAINSFKKAVTVKPENSRAYINLANVYQKRSDAEFAMEQLKTVLAINPRYRDAIMRVADLSLETRKYEQALDYYSKLVDDSQYGNDAIIGLANTYYEMSKDRGDSGDMTTNKEVYLAYDYINKAIERVPDRLDLHLAKIKLARLTHQLPLSKDSLNYIVQAASNNLMDSVIKGEAYLALGREKDAVYTFENAINFANNVDDELYLAEILVHNKQFKTAKVALKKVLMQEPDNIIAKNGLAYIDLCETKSNEFFDVAQRQFKEENYASAIEYCNRAIDFYHNSPAIAKLKAQSYEEEKNYQGAIKYYNQYLTMSPGAPDREDVLKKIEKFQKKI</sequence>
<dbReference type="PROSITE" id="PS50005">
    <property type="entry name" value="TPR"/>
    <property type="match status" value="5"/>
</dbReference>
<evidence type="ECO:0000256" key="2">
    <source>
        <dbReference type="SAM" id="SignalP"/>
    </source>
</evidence>
<dbReference type="EMBL" id="DVIU01000203">
    <property type="protein sequence ID" value="HIS36990.1"/>
    <property type="molecule type" value="Genomic_DNA"/>
</dbReference>